<accession>A0ABY3C5S7</accession>
<dbReference type="Proteomes" id="UP000733744">
    <property type="component" value="Unassembled WGS sequence"/>
</dbReference>
<gene>
    <name evidence="2" type="ORF">EKO24_020670</name>
</gene>
<reference evidence="2 3" key="1">
    <citation type="journal article" date="2019" name="Antonie Van Leeuwenhoek">
        <title>Description of 'Ca. Methylobacter oryzae' KRF1, a novel species from the environmentally important Methylobacter clade 2.</title>
        <authorList>
            <person name="Khatri K."/>
            <person name="Mohite J.A."/>
            <person name="Pandit P.S."/>
            <person name="Bahulikar R."/>
            <person name="Rahalkar M.C."/>
        </authorList>
    </citation>
    <scope>NUCLEOTIDE SEQUENCE [LARGE SCALE GENOMIC DNA]</scope>
    <source>
        <strain evidence="2 3">KRF1</strain>
    </source>
</reference>
<keyword evidence="3" id="KW-1185">Reference proteome</keyword>
<evidence type="ECO:0000313" key="3">
    <source>
        <dbReference type="Proteomes" id="UP000733744"/>
    </source>
</evidence>
<keyword evidence="1" id="KW-0812">Transmembrane</keyword>
<evidence type="ECO:0000313" key="2">
    <source>
        <dbReference type="EMBL" id="TRW90033.1"/>
    </source>
</evidence>
<keyword evidence="1" id="KW-0472">Membrane</keyword>
<evidence type="ECO:0000256" key="1">
    <source>
        <dbReference type="SAM" id="Phobius"/>
    </source>
</evidence>
<feature type="transmembrane region" description="Helical" evidence="1">
    <location>
        <begin position="40"/>
        <end position="63"/>
    </location>
</feature>
<name>A0ABY3C5S7_9GAMM</name>
<dbReference type="EMBL" id="RYFG02000120">
    <property type="protein sequence ID" value="TRW90033.1"/>
    <property type="molecule type" value="Genomic_DNA"/>
</dbReference>
<sequence length="72" mass="7684">MRASSQALAWEFSTGSSSFLARKARALLTGFPSGSLGTSVFLNLMAVLRSVGTIAGYSIYYYFPLSSSAKSF</sequence>
<protein>
    <submittedName>
        <fullName evidence="2">Uncharacterized protein</fullName>
    </submittedName>
</protein>
<comment type="caution">
    <text evidence="2">The sequence shown here is derived from an EMBL/GenBank/DDBJ whole genome shotgun (WGS) entry which is preliminary data.</text>
</comment>
<keyword evidence="1" id="KW-1133">Transmembrane helix</keyword>
<proteinExistence type="predicted"/>
<organism evidence="2 3">
    <name type="scientific">Candidatus Methylobacter oryzae</name>
    <dbReference type="NCBI Taxonomy" id="2497749"/>
    <lineage>
        <taxon>Bacteria</taxon>
        <taxon>Pseudomonadati</taxon>
        <taxon>Pseudomonadota</taxon>
        <taxon>Gammaproteobacteria</taxon>
        <taxon>Methylococcales</taxon>
        <taxon>Methylococcaceae</taxon>
        <taxon>Methylobacter</taxon>
    </lineage>
</organism>